<evidence type="ECO:0000313" key="9">
    <source>
        <dbReference type="Proteomes" id="UP000545493"/>
    </source>
</evidence>
<evidence type="ECO:0000256" key="4">
    <source>
        <dbReference type="ARBA" id="ARBA00022989"/>
    </source>
</evidence>
<keyword evidence="4 6" id="KW-1133">Transmembrane helix</keyword>
<evidence type="ECO:0000313" key="8">
    <source>
        <dbReference type="EMBL" id="NIJ10057.1"/>
    </source>
</evidence>
<keyword evidence="2" id="KW-1003">Cell membrane</keyword>
<dbReference type="InterPro" id="IPR018076">
    <property type="entry name" value="T2SS_GspF_dom"/>
</dbReference>
<dbReference type="Pfam" id="PF00482">
    <property type="entry name" value="T2SSF"/>
    <property type="match status" value="1"/>
</dbReference>
<keyword evidence="5 6" id="KW-0472">Membrane</keyword>
<comment type="caution">
    <text evidence="8">The sequence shown here is derived from an EMBL/GenBank/DDBJ whole genome shotgun (WGS) entry which is preliminary data.</text>
</comment>
<evidence type="ECO:0000256" key="2">
    <source>
        <dbReference type="ARBA" id="ARBA00022475"/>
    </source>
</evidence>
<dbReference type="PANTHER" id="PTHR35007:SF4">
    <property type="entry name" value="CONSERVED TRANSMEMBRANE PROTEIN-RELATED"/>
    <property type="match status" value="1"/>
</dbReference>
<feature type="transmembrane region" description="Helical" evidence="6">
    <location>
        <begin position="49"/>
        <end position="82"/>
    </location>
</feature>
<evidence type="ECO:0000256" key="5">
    <source>
        <dbReference type="ARBA" id="ARBA00023136"/>
    </source>
</evidence>
<evidence type="ECO:0000256" key="3">
    <source>
        <dbReference type="ARBA" id="ARBA00022692"/>
    </source>
</evidence>
<protein>
    <submittedName>
        <fullName evidence="8">Tight adherence protein B</fullName>
    </submittedName>
</protein>
<dbReference type="PANTHER" id="PTHR35007">
    <property type="entry name" value="INTEGRAL MEMBRANE PROTEIN-RELATED"/>
    <property type="match status" value="1"/>
</dbReference>
<comment type="subcellular location">
    <subcellularLocation>
        <location evidence="1">Cell membrane</location>
        <topology evidence="1">Multi-pass membrane protein</topology>
    </subcellularLocation>
</comment>
<dbReference type="AlphaFoldDB" id="A0A7X5ULU6"/>
<dbReference type="Proteomes" id="UP000545493">
    <property type="component" value="Unassembled WGS sequence"/>
</dbReference>
<feature type="transmembrane region" description="Helical" evidence="6">
    <location>
        <begin position="209"/>
        <end position="229"/>
    </location>
</feature>
<feature type="domain" description="Type II secretion system protein GspF" evidence="7">
    <location>
        <begin position="107"/>
        <end position="227"/>
    </location>
</feature>
<gene>
    <name evidence="8" type="ORF">FHU38_000401</name>
</gene>
<keyword evidence="3 6" id="KW-0812">Transmembrane</keyword>
<feature type="transmembrane region" description="Helical" evidence="6">
    <location>
        <begin position="249"/>
        <end position="273"/>
    </location>
</feature>
<sequence length="274" mass="28316">MLTLSLLMVALGLLCWPASLATRRLARLSPNRSSLLGNGLLFVRHRRTVLLGVAVAVMGCGVAVFGIAVPAALALLAGAAWWHRRAQRRTRAAVAGTAALVEAVGALGDELRAGVHPAVAAESVAMESSERTAVVLRTVAAAERHGGEPKPDTDSVHHNGVTEEVLGQLVRCWVLARRHGLPLAGVLEAVRRDAEAVVRLARQVDGKMAGPRASAAVLAALPLAGVALGEAMGAHPVRVLSSTPVGQGLLVVGACFVFAGVVWSAALTTRVVAR</sequence>
<dbReference type="RefSeq" id="WP_167165926.1">
    <property type="nucleotide sequence ID" value="NZ_JAAOYM010000001.1"/>
</dbReference>
<organism evidence="8 9">
    <name type="scientific">Saccharomonospora amisosensis</name>
    <dbReference type="NCBI Taxonomy" id="1128677"/>
    <lineage>
        <taxon>Bacteria</taxon>
        <taxon>Bacillati</taxon>
        <taxon>Actinomycetota</taxon>
        <taxon>Actinomycetes</taxon>
        <taxon>Pseudonocardiales</taxon>
        <taxon>Pseudonocardiaceae</taxon>
        <taxon>Saccharomonospora</taxon>
    </lineage>
</organism>
<proteinExistence type="predicted"/>
<evidence type="ECO:0000256" key="6">
    <source>
        <dbReference type="SAM" id="Phobius"/>
    </source>
</evidence>
<evidence type="ECO:0000256" key="1">
    <source>
        <dbReference type="ARBA" id="ARBA00004651"/>
    </source>
</evidence>
<keyword evidence="9" id="KW-1185">Reference proteome</keyword>
<evidence type="ECO:0000259" key="7">
    <source>
        <dbReference type="Pfam" id="PF00482"/>
    </source>
</evidence>
<reference evidence="8 9" key="1">
    <citation type="submission" date="2020-03" db="EMBL/GenBank/DDBJ databases">
        <title>Sequencing the genomes of 1000 actinobacteria strains.</title>
        <authorList>
            <person name="Klenk H.-P."/>
        </authorList>
    </citation>
    <scope>NUCLEOTIDE SEQUENCE [LARGE SCALE GENOMIC DNA]</scope>
    <source>
        <strain evidence="8 9">DSM 45685</strain>
    </source>
</reference>
<name>A0A7X5ULU6_9PSEU</name>
<accession>A0A7X5ULU6</accession>
<dbReference type="GO" id="GO:0005886">
    <property type="term" value="C:plasma membrane"/>
    <property type="evidence" value="ECO:0007669"/>
    <property type="project" value="UniProtKB-SubCell"/>
</dbReference>
<dbReference type="EMBL" id="JAAOYM010000001">
    <property type="protein sequence ID" value="NIJ10057.1"/>
    <property type="molecule type" value="Genomic_DNA"/>
</dbReference>